<feature type="transmembrane region" description="Helical" evidence="6">
    <location>
        <begin position="219"/>
        <end position="247"/>
    </location>
</feature>
<evidence type="ECO:0000256" key="6">
    <source>
        <dbReference type="SAM" id="Phobius"/>
    </source>
</evidence>
<organism evidence="7 8">
    <name type="scientific">Alicyclobacillus cellulosilyticus</name>
    <dbReference type="NCBI Taxonomy" id="1003997"/>
    <lineage>
        <taxon>Bacteria</taxon>
        <taxon>Bacillati</taxon>
        <taxon>Bacillota</taxon>
        <taxon>Bacilli</taxon>
        <taxon>Bacillales</taxon>
        <taxon>Alicyclobacillaceae</taxon>
        <taxon>Alicyclobacillus</taxon>
    </lineage>
</organism>
<feature type="transmembrane region" description="Helical" evidence="6">
    <location>
        <begin position="71"/>
        <end position="92"/>
    </location>
</feature>
<keyword evidence="4 6" id="KW-1133">Transmembrane helix</keyword>
<evidence type="ECO:0000256" key="4">
    <source>
        <dbReference type="ARBA" id="ARBA00022989"/>
    </source>
</evidence>
<evidence type="ECO:0000313" key="7">
    <source>
        <dbReference type="EMBL" id="GGJ06376.1"/>
    </source>
</evidence>
<protein>
    <submittedName>
        <fullName evidence="7">UPF0118 membrane protein YrrI</fullName>
    </submittedName>
</protein>
<dbReference type="PROSITE" id="PS51257">
    <property type="entry name" value="PROKAR_LIPOPROTEIN"/>
    <property type="match status" value="1"/>
</dbReference>
<reference evidence="7" key="1">
    <citation type="journal article" date="2014" name="Int. J. Syst. Evol. Microbiol.">
        <title>Complete genome sequence of Corynebacterium casei LMG S-19264T (=DSM 44701T), isolated from a smear-ripened cheese.</title>
        <authorList>
            <consortium name="US DOE Joint Genome Institute (JGI-PGF)"/>
            <person name="Walter F."/>
            <person name="Albersmeier A."/>
            <person name="Kalinowski J."/>
            <person name="Ruckert C."/>
        </authorList>
    </citation>
    <scope>NUCLEOTIDE SEQUENCE</scope>
    <source>
        <strain evidence="7">JCM 18487</strain>
    </source>
</reference>
<dbReference type="AlphaFoldDB" id="A0A917KBC5"/>
<keyword evidence="3 6" id="KW-0812">Transmembrane</keyword>
<reference evidence="7" key="2">
    <citation type="submission" date="2020-09" db="EMBL/GenBank/DDBJ databases">
        <authorList>
            <person name="Sun Q."/>
            <person name="Ohkuma M."/>
        </authorList>
    </citation>
    <scope>NUCLEOTIDE SEQUENCE</scope>
    <source>
        <strain evidence="7">JCM 18487</strain>
    </source>
</reference>
<comment type="similarity">
    <text evidence="2">Belongs to the autoinducer-2 exporter (AI-2E) (TC 2.A.86) family.</text>
</comment>
<gene>
    <name evidence="7" type="primary">yrrI</name>
    <name evidence="7" type="ORF">GCM10010885_14410</name>
</gene>
<dbReference type="Proteomes" id="UP000637695">
    <property type="component" value="Unassembled WGS sequence"/>
</dbReference>
<evidence type="ECO:0000256" key="3">
    <source>
        <dbReference type="ARBA" id="ARBA00022692"/>
    </source>
</evidence>
<feature type="transmembrane region" description="Helical" evidence="6">
    <location>
        <begin position="148"/>
        <end position="178"/>
    </location>
</feature>
<dbReference type="PANTHER" id="PTHR21716:SF15">
    <property type="entry name" value="TRANSPORT PROTEIN YRRI-RELATED"/>
    <property type="match status" value="1"/>
</dbReference>
<dbReference type="EMBL" id="BMOY01000020">
    <property type="protein sequence ID" value="GGJ06376.1"/>
    <property type="molecule type" value="Genomic_DNA"/>
</dbReference>
<feature type="transmembrane region" description="Helical" evidence="6">
    <location>
        <begin position="7"/>
        <end position="25"/>
    </location>
</feature>
<sequence length="351" mass="38298">MPDSRRYLRAAVSLLVTLACIYILGQLRGFIHDVWVVVRSVVVPFVIAMICSYLLQPLVDILVRRRMPRGAAILTIYLAFILLSAVAVLNAIPLVSRQLTDLSQHLPSLVQQADAWIDGLAHKRQYLPEALRRGIEAALNRAEQNVTLYAAGVLSMLTNTLSFIFMLFVIPFLVFYLLKDGQAIGRAVVHLTPAKYRQAMRDILAGIDDTLGRYVRGQLLVMLVVGVLTYAGLLVVGMPYALLLALFVALTNVIPYLGPFLGAAPGLLLALSISPQMALKVLVVNVIVQQLEGNLVSPQIMGRTLQLHPMAIVAALLLGEQVGGVLGLIVAVPALAVLKVIWIHVRKLQTT</sequence>
<dbReference type="RefSeq" id="WP_188882088.1">
    <property type="nucleotide sequence ID" value="NZ_BMOY01000020.1"/>
</dbReference>
<feature type="transmembrane region" description="Helical" evidence="6">
    <location>
        <begin position="325"/>
        <end position="345"/>
    </location>
</feature>
<comment type="subcellular location">
    <subcellularLocation>
        <location evidence="1">Membrane</location>
        <topology evidence="1">Multi-pass membrane protein</topology>
    </subcellularLocation>
</comment>
<keyword evidence="5 6" id="KW-0472">Membrane</keyword>
<keyword evidence="8" id="KW-1185">Reference proteome</keyword>
<dbReference type="Pfam" id="PF01594">
    <property type="entry name" value="AI-2E_transport"/>
    <property type="match status" value="1"/>
</dbReference>
<feature type="transmembrane region" description="Helical" evidence="6">
    <location>
        <begin position="37"/>
        <end position="59"/>
    </location>
</feature>
<evidence type="ECO:0000313" key="8">
    <source>
        <dbReference type="Proteomes" id="UP000637695"/>
    </source>
</evidence>
<name>A0A917KBC5_9BACL</name>
<dbReference type="GO" id="GO:0016020">
    <property type="term" value="C:membrane"/>
    <property type="evidence" value="ECO:0007669"/>
    <property type="project" value="UniProtKB-SubCell"/>
</dbReference>
<evidence type="ECO:0000256" key="5">
    <source>
        <dbReference type="ARBA" id="ARBA00023136"/>
    </source>
</evidence>
<evidence type="ECO:0000256" key="2">
    <source>
        <dbReference type="ARBA" id="ARBA00009773"/>
    </source>
</evidence>
<accession>A0A917KBC5</accession>
<comment type="caution">
    <text evidence="7">The sequence shown here is derived from an EMBL/GenBank/DDBJ whole genome shotgun (WGS) entry which is preliminary data.</text>
</comment>
<proteinExistence type="inferred from homology"/>
<dbReference type="GO" id="GO:0055085">
    <property type="term" value="P:transmembrane transport"/>
    <property type="evidence" value="ECO:0007669"/>
    <property type="project" value="TreeGrafter"/>
</dbReference>
<evidence type="ECO:0000256" key="1">
    <source>
        <dbReference type="ARBA" id="ARBA00004141"/>
    </source>
</evidence>
<dbReference type="InterPro" id="IPR002549">
    <property type="entry name" value="AI-2E-like"/>
</dbReference>
<dbReference type="PANTHER" id="PTHR21716">
    <property type="entry name" value="TRANSMEMBRANE PROTEIN"/>
    <property type="match status" value="1"/>
</dbReference>